<evidence type="ECO:0000256" key="1">
    <source>
        <dbReference type="SAM" id="Coils"/>
    </source>
</evidence>
<gene>
    <name evidence="3" type="ORF">SYYSPA8_37545</name>
</gene>
<feature type="coiled-coil region" evidence="1">
    <location>
        <begin position="496"/>
        <end position="582"/>
    </location>
</feature>
<dbReference type="PRINTS" id="PR01228">
    <property type="entry name" value="EGGSHELL"/>
</dbReference>
<feature type="compositionally biased region" description="Gly residues" evidence="2">
    <location>
        <begin position="266"/>
        <end position="284"/>
    </location>
</feature>
<keyword evidence="4" id="KW-1185">Reference proteome</keyword>
<dbReference type="EMBL" id="LC735415">
    <property type="protein sequence ID" value="BDT39627.1"/>
    <property type="molecule type" value="Genomic_DNA"/>
</dbReference>
<feature type="compositionally biased region" description="Basic and acidic residues" evidence="2">
    <location>
        <begin position="369"/>
        <end position="383"/>
    </location>
</feature>
<feature type="compositionally biased region" description="Basic and acidic residues" evidence="2">
    <location>
        <begin position="287"/>
        <end position="303"/>
    </location>
</feature>
<evidence type="ECO:0000313" key="4">
    <source>
        <dbReference type="Proteomes" id="UP001291653"/>
    </source>
</evidence>
<reference evidence="3 4" key="1">
    <citation type="submission" date="2022-10" db="EMBL/GenBank/DDBJ databases">
        <title>Draft genome sequence of Streptomyces sp. YSPA8.</title>
        <authorList>
            <person name="Moriuchi R."/>
            <person name="Dohra H."/>
            <person name="Yamamura H."/>
            <person name="Kodani S."/>
        </authorList>
    </citation>
    <scope>NUCLEOTIDE SEQUENCE [LARGE SCALE GENOMIC DNA]</scope>
    <source>
        <strain evidence="3 4">YSPA8</strain>
        <plasmid evidence="3 4">pYSPA8-2</plasmid>
    </source>
</reference>
<feature type="compositionally biased region" description="Pro residues" evidence="2">
    <location>
        <begin position="7"/>
        <end position="26"/>
    </location>
</feature>
<feature type="region of interest" description="Disordered" evidence="2">
    <location>
        <begin position="1"/>
        <end position="28"/>
    </location>
</feature>
<protein>
    <submittedName>
        <fullName evidence="3">Uncharacterized protein</fullName>
    </submittedName>
</protein>
<proteinExistence type="predicted"/>
<dbReference type="AlphaFoldDB" id="A0AA86J3Y5"/>
<feature type="compositionally biased region" description="Gly residues" evidence="2">
    <location>
        <begin position="159"/>
        <end position="178"/>
    </location>
</feature>
<feature type="region of interest" description="Disordered" evidence="2">
    <location>
        <begin position="49"/>
        <end position="102"/>
    </location>
</feature>
<feature type="compositionally biased region" description="Basic and acidic residues" evidence="2">
    <location>
        <begin position="56"/>
        <end position="71"/>
    </location>
</feature>
<organism evidence="3 4">
    <name type="scientific">Streptomyces yaizuensis</name>
    <dbReference type="NCBI Taxonomy" id="2989713"/>
    <lineage>
        <taxon>Bacteria</taxon>
        <taxon>Bacillati</taxon>
        <taxon>Actinomycetota</taxon>
        <taxon>Actinomycetes</taxon>
        <taxon>Kitasatosporales</taxon>
        <taxon>Streptomycetaceae</taxon>
        <taxon>Streptomyces</taxon>
    </lineage>
</organism>
<feature type="compositionally biased region" description="Polar residues" evidence="2">
    <location>
        <begin position="444"/>
        <end position="454"/>
    </location>
</feature>
<feature type="compositionally biased region" description="Gly residues" evidence="2">
    <location>
        <begin position="304"/>
        <end position="363"/>
    </location>
</feature>
<evidence type="ECO:0000313" key="3">
    <source>
        <dbReference type="EMBL" id="BDT39627.1"/>
    </source>
</evidence>
<dbReference type="RefSeq" id="WP_323452048.1">
    <property type="nucleotide sequence ID" value="NZ_LC735415.1"/>
</dbReference>
<sequence>MATDTAPPVPAGPPDPPAAPAAPAAPAPAADTGIMAALMAAVEPARPVTATAGARPDGDDPVAKADADGVVDRSSPGVTSEAFKAPEDLTGAGSDAAGAKHKEGVFKTLIRAGATRWAKGGGTANKRLDLEKARASAHQVKEARTTTVMKSPGLPTRNGSGGAGGGGRNSGGNSGGNSGRSSTGNGSAGTGRGGSGGATGGGGRGSSGSNGSGGSGGGRGTSGNGGGGSSKDTSPKGAKDSGGKGKDGSSGNAGAGGKAGKDGKAGASGSGGGSTSGGSSGGNSGTSKDKADKDKGSKVDLKKGGGSGQGSGGSSGSSGGSGKNGGSGKSGSSGSGGGSGKGGSGSSGGSGKSGSSGKNGGSGHSANGTDDRTPLQRSRETGHGDGSAVRNAVDHVKAYAQGAKDGYQDKKEENGKEHARLDKAHADHKAKQQDPKKDDPKQQGTTVTGPSGQTIVIAPPDEGDDGVSTDVKPLLVKEIDANTLTLGTDGARGTVSRKELRNFKQYERKLEAKENHLIKVADACKSLEAAAEDEAKDCQELADQAKAVEGGEKLAAKLTKLADSAKAQAAEAAELHKRAKRAAEMCKVVLTNIGTRYAPLYKAVVDSDETKPAELRFYNDKGSYAPAA</sequence>
<feature type="compositionally biased region" description="Gly residues" evidence="2">
    <location>
        <begin position="186"/>
        <end position="229"/>
    </location>
</feature>
<feature type="region of interest" description="Disordered" evidence="2">
    <location>
        <begin position="114"/>
        <end position="469"/>
    </location>
</feature>
<geneLocation type="plasmid" evidence="3 4">
    <name>pYSPA8-2</name>
</geneLocation>
<dbReference type="Proteomes" id="UP001291653">
    <property type="component" value="Plasmid pYSPA8-2"/>
</dbReference>
<keyword evidence="3" id="KW-0614">Plasmid</keyword>
<name>A0AA86J3Y5_9ACTN</name>
<keyword evidence="1" id="KW-0175">Coiled coil</keyword>
<accession>A0AA86J3Y5</accession>
<feature type="compositionally biased region" description="Basic and acidic residues" evidence="2">
    <location>
        <begin position="126"/>
        <end position="144"/>
    </location>
</feature>
<feature type="compositionally biased region" description="Basic and acidic residues" evidence="2">
    <location>
        <begin position="233"/>
        <end position="247"/>
    </location>
</feature>
<evidence type="ECO:0000256" key="2">
    <source>
        <dbReference type="SAM" id="MobiDB-lite"/>
    </source>
</evidence>
<feature type="compositionally biased region" description="Basic and acidic residues" evidence="2">
    <location>
        <begin position="406"/>
        <end position="441"/>
    </location>
</feature>